<dbReference type="InterPro" id="IPR000073">
    <property type="entry name" value="AB_hydrolase_1"/>
</dbReference>
<dbReference type="EMBL" id="FNQY01000012">
    <property type="protein sequence ID" value="SEA28721.1"/>
    <property type="molecule type" value="Genomic_DNA"/>
</dbReference>
<accession>A0A1H3ZZE5</accession>
<dbReference type="Proteomes" id="UP000199041">
    <property type="component" value="Unassembled WGS sequence"/>
</dbReference>
<evidence type="ECO:0000259" key="1">
    <source>
        <dbReference type="Pfam" id="PF12697"/>
    </source>
</evidence>
<dbReference type="STRING" id="551991.SAMN05192529_112113"/>
<evidence type="ECO:0000313" key="2">
    <source>
        <dbReference type="EMBL" id="SEA28721.1"/>
    </source>
</evidence>
<dbReference type="AlphaFoldDB" id="A0A1H3ZZE5"/>
<evidence type="ECO:0000313" key="3">
    <source>
        <dbReference type="Proteomes" id="UP000199041"/>
    </source>
</evidence>
<organism evidence="2 3">
    <name type="scientific">Arachidicoccus rhizosphaerae</name>
    <dbReference type="NCBI Taxonomy" id="551991"/>
    <lineage>
        <taxon>Bacteria</taxon>
        <taxon>Pseudomonadati</taxon>
        <taxon>Bacteroidota</taxon>
        <taxon>Chitinophagia</taxon>
        <taxon>Chitinophagales</taxon>
        <taxon>Chitinophagaceae</taxon>
        <taxon>Arachidicoccus</taxon>
    </lineage>
</organism>
<keyword evidence="3" id="KW-1185">Reference proteome</keyword>
<feature type="domain" description="AB hydrolase-1" evidence="1">
    <location>
        <begin position="10"/>
        <end position="218"/>
    </location>
</feature>
<sequence>MKQAAKKIYIMIPGGWHGGWSFDPIKDRLIKTGHDFLALTLPGLEHPSLPHKKVINLDTHIRYVVDQLVEQDFSQVILCAHSYGGLVITGVADQIPEKIHSLVYIDAYIPENGDSCWKLTSEVYRDLFIEGVAHDGYTVAVPPGTEKRRVPHPVATFMQALHLTGRYKQIRNRVFVYASGWAATPFKKQYEALKNNPEWHLETIHCGHNVMREAPENLTAILEKTADL</sequence>
<dbReference type="SUPFAM" id="SSF53474">
    <property type="entry name" value="alpha/beta-Hydrolases"/>
    <property type="match status" value="1"/>
</dbReference>
<dbReference type="InterPro" id="IPR029058">
    <property type="entry name" value="AB_hydrolase_fold"/>
</dbReference>
<name>A0A1H3ZZE5_9BACT</name>
<dbReference type="Pfam" id="PF12697">
    <property type="entry name" value="Abhydrolase_6"/>
    <property type="match status" value="1"/>
</dbReference>
<dbReference type="PANTHER" id="PTHR37017:SF11">
    <property type="entry name" value="ESTERASE_LIPASE_THIOESTERASE DOMAIN-CONTAINING PROTEIN"/>
    <property type="match status" value="1"/>
</dbReference>
<dbReference type="InterPro" id="IPR052897">
    <property type="entry name" value="Sec-Metab_Biosynth_Hydrolase"/>
</dbReference>
<protein>
    <submittedName>
        <fullName evidence="2">Pimeloyl-ACP methyl ester carboxylesterase</fullName>
    </submittedName>
</protein>
<proteinExistence type="predicted"/>
<gene>
    <name evidence="2" type="ORF">SAMN05192529_112113</name>
</gene>
<dbReference type="PANTHER" id="PTHR37017">
    <property type="entry name" value="AB HYDROLASE-1 DOMAIN-CONTAINING PROTEIN-RELATED"/>
    <property type="match status" value="1"/>
</dbReference>
<dbReference type="Gene3D" id="3.40.50.1820">
    <property type="entry name" value="alpha/beta hydrolase"/>
    <property type="match status" value="1"/>
</dbReference>
<reference evidence="2 3" key="1">
    <citation type="submission" date="2016-10" db="EMBL/GenBank/DDBJ databases">
        <authorList>
            <person name="de Groot N.N."/>
        </authorList>
    </citation>
    <scope>NUCLEOTIDE SEQUENCE [LARGE SCALE GENOMIC DNA]</scope>
    <source>
        <strain evidence="2 3">Vu-144</strain>
    </source>
</reference>